<dbReference type="InterPro" id="IPR036282">
    <property type="entry name" value="Glutathione-S-Trfase_C_sf"/>
</dbReference>
<dbReference type="InterPro" id="IPR036249">
    <property type="entry name" value="Thioredoxin-like_sf"/>
</dbReference>
<dbReference type="Gene3D" id="1.20.1050.10">
    <property type="match status" value="1"/>
</dbReference>
<dbReference type="PROSITE" id="PS50404">
    <property type="entry name" value="GST_NTER"/>
    <property type="match status" value="1"/>
</dbReference>
<keyword evidence="1 4" id="KW-0808">Transferase</keyword>
<feature type="domain" description="GST C-terminal" evidence="6">
    <location>
        <begin position="90"/>
        <end position="225"/>
    </location>
</feature>
<dbReference type="PROSITE" id="PS50405">
    <property type="entry name" value="GST_CTER"/>
    <property type="match status" value="1"/>
</dbReference>
<evidence type="ECO:0000313" key="7">
    <source>
        <dbReference type="EMBL" id="KAK9107829.1"/>
    </source>
</evidence>
<evidence type="ECO:0000259" key="6">
    <source>
        <dbReference type="PROSITE" id="PS50405"/>
    </source>
</evidence>
<dbReference type="FunFam" id="3.40.30.10:FF:000044">
    <property type="entry name" value="Glutathione S-transferase GSTU6"/>
    <property type="match status" value="1"/>
</dbReference>
<organism evidence="7 8">
    <name type="scientific">Stephania yunnanensis</name>
    <dbReference type="NCBI Taxonomy" id="152371"/>
    <lineage>
        <taxon>Eukaryota</taxon>
        <taxon>Viridiplantae</taxon>
        <taxon>Streptophyta</taxon>
        <taxon>Embryophyta</taxon>
        <taxon>Tracheophyta</taxon>
        <taxon>Spermatophyta</taxon>
        <taxon>Magnoliopsida</taxon>
        <taxon>Ranunculales</taxon>
        <taxon>Menispermaceae</taxon>
        <taxon>Menispermoideae</taxon>
        <taxon>Cissampelideae</taxon>
        <taxon>Stephania</taxon>
    </lineage>
</organism>
<dbReference type="GO" id="GO:0006749">
    <property type="term" value="P:glutathione metabolic process"/>
    <property type="evidence" value="ECO:0007669"/>
    <property type="project" value="InterPro"/>
</dbReference>
<evidence type="ECO:0000256" key="3">
    <source>
        <dbReference type="ARBA" id="ARBA00047960"/>
    </source>
</evidence>
<dbReference type="EC" id="2.5.1.18" evidence="4"/>
<dbReference type="InterPro" id="IPR040079">
    <property type="entry name" value="Glutathione_S-Trfase"/>
</dbReference>
<dbReference type="FunFam" id="1.20.1050.10:FF:000016">
    <property type="entry name" value="Glutathione S-transferase U9"/>
    <property type="match status" value="1"/>
</dbReference>
<evidence type="ECO:0000313" key="8">
    <source>
        <dbReference type="Proteomes" id="UP001420932"/>
    </source>
</evidence>
<evidence type="ECO:0000256" key="1">
    <source>
        <dbReference type="ARBA" id="ARBA00022679"/>
    </source>
</evidence>
<dbReference type="PANTHER" id="PTHR11260:SF615">
    <property type="entry name" value="GLUTATHIONE S-TRANSFERASE U17"/>
    <property type="match status" value="1"/>
</dbReference>
<dbReference type="PANTHER" id="PTHR11260">
    <property type="entry name" value="GLUTATHIONE S-TRANSFERASE, GST, SUPERFAMILY, GST DOMAIN CONTAINING"/>
    <property type="match status" value="1"/>
</dbReference>
<comment type="similarity">
    <text evidence="2">Belongs to the GST superfamily. Tau family.</text>
</comment>
<dbReference type="SUPFAM" id="SSF52833">
    <property type="entry name" value="Thioredoxin-like"/>
    <property type="match status" value="1"/>
</dbReference>
<dbReference type="InterPro" id="IPR045073">
    <property type="entry name" value="Omega/Tau-like"/>
</dbReference>
<dbReference type="GO" id="GO:0009407">
    <property type="term" value="P:toxin catabolic process"/>
    <property type="evidence" value="ECO:0007669"/>
    <property type="project" value="UniProtKB-ARBA"/>
</dbReference>
<evidence type="ECO:0000259" key="5">
    <source>
        <dbReference type="PROSITE" id="PS50404"/>
    </source>
</evidence>
<sequence length="228" mass="25791">MAASDEVKIIGLWPSPFVMRPRIALNLKSVAHHNFEEIIGNKSDILLKSNPVYKKVPVLLHRNRSICESLIIVEYIDETWTSAPSILPSDPYDRAIARFWAYYVDDKIFPSLSKIAKSWGGDEEALEQAKTAMELMEKAFKDCSKGNEFFNGDQIGYLDIAFGSNVGWIRTLETMHGFTLINDEKTPGLAGWAERFWAHEAVKDVNPSVEKLIEFSHEVFTKPPPSTT</sequence>
<dbReference type="AlphaFoldDB" id="A0AAP0FQE1"/>
<keyword evidence="8" id="KW-1185">Reference proteome</keyword>
<feature type="domain" description="GST N-terminal" evidence="5">
    <location>
        <begin position="5"/>
        <end position="84"/>
    </location>
</feature>
<dbReference type="InterPro" id="IPR004045">
    <property type="entry name" value="Glutathione_S-Trfase_N"/>
</dbReference>
<dbReference type="InterPro" id="IPR010987">
    <property type="entry name" value="Glutathione-S-Trfase_C-like"/>
</dbReference>
<comment type="catalytic activity">
    <reaction evidence="3 4">
        <text>RX + glutathione = an S-substituted glutathione + a halide anion + H(+)</text>
        <dbReference type="Rhea" id="RHEA:16437"/>
        <dbReference type="ChEBI" id="CHEBI:15378"/>
        <dbReference type="ChEBI" id="CHEBI:16042"/>
        <dbReference type="ChEBI" id="CHEBI:17792"/>
        <dbReference type="ChEBI" id="CHEBI:57925"/>
        <dbReference type="ChEBI" id="CHEBI:90779"/>
        <dbReference type="EC" id="2.5.1.18"/>
    </reaction>
</comment>
<comment type="caution">
    <text evidence="7">The sequence shown here is derived from an EMBL/GenBank/DDBJ whole genome shotgun (WGS) entry which is preliminary data.</text>
</comment>
<protein>
    <recommendedName>
        <fullName evidence="4">Glutathione S-transferase</fullName>
        <ecNumber evidence="4">2.5.1.18</ecNumber>
    </recommendedName>
</protein>
<dbReference type="Gene3D" id="3.40.30.10">
    <property type="entry name" value="Glutaredoxin"/>
    <property type="match status" value="1"/>
</dbReference>
<keyword evidence="4" id="KW-0963">Cytoplasm</keyword>
<dbReference type="SFLD" id="SFLDG01152">
    <property type="entry name" value="Main.3:_Omega-_and_Tau-like"/>
    <property type="match status" value="1"/>
</dbReference>
<comment type="function">
    <text evidence="4">Is involved in the conjugation of reduced glutathione to a wide number of exogenous and endogenous hydrophobic electrophiles.</text>
</comment>
<dbReference type="Pfam" id="PF13417">
    <property type="entry name" value="GST_N_3"/>
    <property type="match status" value="1"/>
</dbReference>
<dbReference type="GO" id="GO:0005829">
    <property type="term" value="C:cytosol"/>
    <property type="evidence" value="ECO:0007669"/>
    <property type="project" value="UniProtKB-SubCell"/>
</dbReference>
<accession>A0AAP0FQE1</accession>
<dbReference type="CDD" id="cd03058">
    <property type="entry name" value="GST_N_Tau"/>
    <property type="match status" value="1"/>
</dbReference>
<dbReference type="EMBL" id="JBBNAF010000010">
    <property type="protein sequence ID" value="KAK9107829.1"/>
    <property type="molecule type" value="Genomic_DNA"/>
</dbReference>
<dbReference type="SUPFAM" id="SSF47616">
    <property type="entry name" value="GST C-terminal domain-like"/>
    <property type="match status" value="1"/>
</dbReference>
<proteinExistence type="inferred from homology"/>
<dbReference type="SFLD" id="SFLDG00358">
    <property type="entry name" value="Main_(cytGST)"/>
    <property type="match status" value="1"/>
</dbReference>
<name>A0AAP0FQE1_9MAGN</name>
<gene>
    <name evidence="7" type="ORF">Syun_023840</name>
</gene>
<evidence type="ECO:0000256" key="2">
    <source>
        <dbReference type="ARBA" id="ARBA00025743"/>
    </source>
</evidence>
<reference evidence="7 8" key="1">
    <citation type="submission" date="2024-01" db="EMBL/GenBank/DDBJ databases">
        <title>Genome assemblies of Stephania.</title>
        <authorList>
            <person name="Yang L."/>
        </authorList>
    </citation>
    <scope>NUCLEOTIDE SEQUENCE [LARGE SCALE GENOMIC DNA]</scope>
    <source>
        <strain evidence="7">YNDBR</strain>
        <tissue evidence="7">Leaf</tissue>
    </source>
</reference>
<evidence type="ECO:0000256" key="4">
    <source>
        <dbReference type="RuleBase" id="RU369102"/>
    </source>
</evidence>
<dbReference type="InterPro" id="IPR045074">
    <property type="entry name" value="GST_C_Tau"/>
</dbReference>
<dbReference type="SFLD" id="SFLDS00019">
    <property type="entry name" value="Glutathione_Transferase_(cytos"/>
    <property type="match status" value="1"/>
</dbReference>
<dbReference type="Proteomes" id="UP001420932">
    <property type="component" value="Unassembled WGS sequence"/>
</dbReference>
<dbReference type="CDD" id="cd03185">
    <property type="entry name" value="GST_C_Tau"/>
    <property type="match status" value="1"/>
</dbReference>
<dbReference type="Pfam" id="PF13410">
    <property type="entry name" value="GST_C_2"/>
    <property type="match status" value="1"/>
</dbReference>
<dbReference type="GO" id="GO:0004364">
    <property type="term" value="F:glutathione transferase activity"/>
    <property type="evidence" value="ECO:0007669"/>
    <property type="project" value="UniProtKB-UniRule"/>
</dbReference>
<comment type="subcellular location">
    <subcellularLocation>
        <location evidence="4">Cytoplasm</location>
        <location evidence="4">Cytosol</location>
    </subcellularLocation>
</comment>